<organism evidence="1 2">
    <name type="scientific">Romboutsia timonensis</name>
    <dbReference type="NCBI Taxonomy" id="1776391"/>
    <lineage>
        <taxon>Bacteria</taxon>
        <taxon>Bacillati</taxon>
        <taxon>Bacillota</taxon>
        <taxon>Clostridia</taxon>
        <taxon>Peptostreptococcales</taxon>
        <taxon>Peptostreptococcaceae</taxon>
        <taxon>Romboutsia</taxon>
    </lineage>
</organism>
<accession>A0A921N3P7</accession>
<gene>
    <name evidence="1" type="ORF">K8V90_10875</name>
</gene>
<sequence length="631" mass="69125">MANIQDKLNNIKNALFGKDVRGSIHDGMDAINKEVENTTGRQVDLENTFDQLVINAGNSNAEIVDARVKNDGTSYSKLGDRLDAVDSQLEHIANNITIKCKADGITDDTVNFKEYMNIIKNGGILNLEGKSVVISTIELVKSNCIIENGTIVLGYNGLSGLYNGLIGFNENSSDIMFKNVKFVLHKDCKNLSKKGIVFLQSNNISFINCEFYNIENETLRFDYCNNVDIINCKFYNCATNSSYGQLAFFMCDNVNIEKNVLNNGGIGVSIYGKSNDTFSKNIKIQKNTISTDPTSANGMGIYILKNVENILIDGNFIENNPHENIVLTNISNPSEFLIKDVVISNNICKNAKFCDISLDVDVKNATVCNNVIYSNATSCSIHLRGENLVANDNILEREVGIAGGNSYGIHIDHCTYAQADNNKISGSTTSSIYNNQSNYTSINNNIISVESGCIGLALYPKNNFEEHATIIGNTVIGKDLTSILINRTGGDNIRSYIITNNIFDTGTISLTFLNTSIFSHNIGRNLDSSYVITENGNVQMKDNIGLLNNNKFIADPKPSYSAIGGERGRIVYIGSTQDQLAFVQNNNGEYRYNRIGVGVGNISDSVANDVSGIRTDFNLLLSKLRASGILT</sequence>
<dbReference type="EMBL" id="DYUB01000338">
    <property type="protein sequence ID" value="HJG97595.1"/>
    <property type="molecule type" value="Genomic_DNA"/>
</dbReference>
<comment type="caution">
    <text evidence="1">The sequence shown here is derived from an EMBL/GenBank/DDBJ whole genome shotgun (WGS) entry which is preliminary data.</text>
</comment>
<dbReference type="SMART" id="SM00710">
    <property type="entry name" value="PbH1"/>
    <property type="match status" value="8"/>
</dbReference>
<dbReference type="AlphaFoldDB" id="A0A921N3P7"/>
<evidence type="ECO:0000313" key="2">
    <source>
        <dbReference type="Proteomes" id="UP000776700"/>
    </source>
</evidence>
<dbReference type="InterPro" id="IPR006626">
    <property type="entry name" value="PbH1"/>
</dbReference>
<dbReference type="SUPFAM" id="SSF51126">
    <property type="entry name" value="Pectin lyase-like"/>
    <property type="match status" value="1"/>
</dbReference>
<evidence type="ECO:0000313" key="1">
    <source>
        <dbReference type="EMBL" id="HJG97595.1"/>
    </source>
</evidence>
<proteinExistence type="predicted"/>
<dbReference type="InterPro" id="IPR012334">
    <property type="entry name" value="Pectin_lyas_fold"/>
</dbReference>
<name>A0A921N3P7_9FIRM</name>
<dbReference type="InterPro" id="IPR011050">
    <property type="entry name" value="Pectin_lyase_fold/virulence"/>
</dbReference>
<protein>
    <submittedName>
        <fullName evidence="1">Right-handed parallel beta-helix repeat-containing protein</fullName>
    </submittedName>
</protein>
<dbReference type="Gene3D" id="2.160.20.10">
    <property type="entry name" value="Single-stranded right-handed beta-helix, Pectin lyase-like"/>
    <property type="match status" value="1"/>
</dbReference>
<reference evidence="1" key="2">
    <citation type="submission" date="2021-09" db="EMBL/GenBank/DDBJ databases">
        <authorList>
            <person name="Gilroy R."/>
        </authorList>
    </citation>
    <scope>NUCLEOTIDE SEQUENCE</scope>
    <source>
        <strain evidence="1">1277</strain>
    </source>
</reference>
<dbReference type="Proteomes" id="UP000776700">
    <property type="component" value="Unassembled WGS sequence"/>
</dbReference>
<reference evidence="1" key="1">
    <citation type="journal article" date="2021" name="PeerJ">
        <title>Extensive microbial diversity within the chicken gut microbiome revealed by metagenomics and culture.</title>
        <authorList>
            <person name="Gilroy R."/>
            <person name="Ravi A."/>
            <person name="Getino M."/>
            <person name="Pursley I."/>
            <person name="Horton D.L."/>
            <person name="Alikhan N.F."/>
            <person name="Baker D."/>
            <person name="Gharbi K."/>
            <person name="Hall N."/>
            <person name="Watson M."/>
            <person name="Adriaenssens E.M."/>
            <person name="Foster-Nyarko E."/>
            <person name="Jarju S."/>
            <person name="Secka A."/>
            <person name="Antonio M."/>
            <person name="Oren A."/>
            <person name="Chaudhuri R.R."/>
            <person name="La Ragione R."/>
            <person name="Hildebrand F."/>
            <person name="Pallen M.J."/>
        </authorList>
    </citation>
    <scope>NUCLEOTIDE SEQUENCE</scope>
    <source>
        <strain evidence="1">1277</strain>
    </source>
</reference>